<dbReference type="Gene3D" id="3.40.630.30">
    <property type="match status" value="1"/>
</dbReference>
<dbReference type="EMBL" id="FQZN01000018">
    <property type="protein sequence ID" value="SHJ22536.1"/>
    <property type="molecule type" value="Genomic_DNA"/>
</dbReference>
<dbReference type="RefSeq" id="WP_025833072.1">
    <property type="nucleotide sequence ID" value="NZ_FQZN01000018.1"/>
</dbReference>
<dbReference type="AlphaFoldDB" id="A0A1M6HJW8"/>
<accession>A0A1M6HJW8</accession>
<evidence type="ECO:0000313" key="1">
    <source>
        <dbReference type="EMBL" id="SHJ22536.1"/>
    </source>
</evidence>
<reference evidence="2" key="1">
    <citation type="submission" date="2016-11" db="EMBL/GenBank/DDBJ databases">
        <authorList>
            <person name="Varghese N."/>
            <person name="Submissions S."/>
        </authorList>
    </citation>
    <scope>NUCLEOTIDE SEQUENCE [LARGE SCALE GENOMIC DNA]</scope>
    <source>
        <strain evidence="2">DSM 26884</strain>
    </source>
</reference>
<dbReference type="SUPFAM" id="SSF55729">
    <property type="entry name" value="Acyl-CoA N-acyltransferases (Nat)"/>
    <property type="match status" value="1"/>
</dbReference>
<gene>
    <name evidence="1" type="ORF">SAMN05444350_118113</name>
</gene>
<dbReference type="Proteomes" id="UP000184192">
    <property type="component" value="Unassembled WGS sequence"/>
</dbReference>
<protein>
    <recommendedName>
        <fullName evidence="3">GNAT family N-acetyltransferase</fullName>
    </recommendedName>
</protein>
<evidence type="ECO:0008006" key="3">
    <source>
        <dbReference type="Google" id="ProtNLM"/>
    </source>
</evidence>
<evidence type="ECO:0000313" key="2">
    <source>
        <dbReference type="Proteomes" id="UP000184192"/>
    </source>
</evidence>
<proteinExistence type="predicted"/>
<dbReference type="InterPro" id="IPR016181">
    <property type="entry name" value="Acyl_CoA_acyltransferase"/>
</dbReference>
<dbReference type="GeneID" id="92713097"/>
<name>A0A1M6HJW8_9BACE</name>
<keyword evidence="2" id="KW-1185">Reference proteome</keyword>
<organism evidence="1 2">
    <name type="scientific">Bacteroides stercorirosoris</name>
    <dbReference type="NCBI Taxonomy" id="871324"/>
    <lineage>
        <taxon>Bacteria</taxon>
        <taxon>Pseudomonadati</taxon>
        <taxon>Bacteroidota</taxon>
        <taxon>Bacteroidia</taxon>
        <taxon>Bacteroidales</taxon>
        <taxon>Bacteroidaceae</taxon>
        <taxon>Bacteroides</taxon>
    </lineage>
</organism>
<sequence>MSDTIIFRIAKPSDAGQIALVQYSVRDYNPIGIFSKMDLFFLKRYYKIILNDPYEVVICAENEDGKIVGFNSATLNASWQMKTLRKHWLSLGVSAIPSIIKSPKLIKNLVQRFKSTSEKSSEKFVYGKGARGEFWAWKKDDSNTLDAVNLSLKSNKIMAVLGASHIYIEVDLDNDKVLAYHKAMKAEVEQIITLPDGRQRALLKKKIK</sequence>